<keyword evidence="4" id="KW-0479">Metal-binding</keyword>
<dbReference type="InterPro" id="IPR023299">
    <property type="entry name" value="ATPase_P-typ_cyto_dom_N"/>
</dbReference>
<keyword evidence="5" id="KW-0547">Nucleotide-binding</keyword>
<evidence type="ECO:0000256" key="2">
    <source>
        <dbReference type="ARBA" id="ARBA00006024"/>
    </source>
</evidence>
<comment type="subcellular location">
    <subcellularLocation>
        <location evidence="1">Membrane</location>
        <topology evidence="1">Multi-pass membrane protein</topology>
    </subcellularLocation>
</comment>
<dbReference type="Gene3D" id="2.70.150.10">
    <property type="entry name" value="Calcium-transporting ATPase, cytoplasmic transduction domain A"/>
    <property type="match status" value="1"/>
</dbReference>
<dbReference type="InterPro" id="IPR023214">
    <property type="entry name" value="HAD_sf"/>
</dbReference>
<accession>A0A8T9ZYQ9</accession>
<comment type="similarity">
    <text evidence="2">Belongs to the cation transport ATPase (P-type) (TC 3.A.3) family. Type IB subfamily.</text>
</comment>
<dbReference type="RefSeq" id="WP_247992484.1">
    <property type="nucleotide sequence ID" value="NZ_CP096019.1"/>
</dbReference>
<dbReference type="Gene3D" id="3.40.50.1000">
    <property type="entry name" value="HAD superfamily/HAD-like"/>
    <property type="match status" value="1"/>
</dbReference>
<evidence type="ECO:0000256" key="9">
    <source>
        <dbReference type="ARBA" id="ARBA00023136"/>
    </source>
</evidence>
<organism evidence="13 14">
    <name type="scientific">Halocatena salina</name>
    <dbReference type="NCBI Taxonomy" id="2934340"/>
    <lineage>
        <taxon>Archaea</taxon>
        <taxon>Methanobacteriati</taxon>
        <taxon>Methanobacteriota</taxon>
        <taxon>Stenosarchaea group</taxon>
        <taxon>Halobacteria</taxon>
        <taxon>Halobacteriales</taxon>
        <taxon>Natronomonadaceae</taxon>
        <taxon>Halocatena</taxon>
    </lineage>
</organism>
<dbReference type="Gene3D" id="3.30.70.100">
    <property type="match status" value="1"/>
</dbReference>
<evidence type="ECO:0000256" key="11">
    <source>
        <dbReference type="SAM" id="Phobius"/>
    </source>
</evidence>
<dbReference type="Pfam" id="PF00702">
    <property type="entry name" value="Hydrolase"/>
    <property type="match status" value="1"/>
</dbReference>
<evidence type="ECO:0000256" key="6">
    <source>
        <dbReference type="ARBA" id="ARBA00022840"/>
    </source>
</evidence>
<keyword evidence="9 11" id="KW-0472">Membrane</keyword>
<dbReference type="GO" id="GO:0005524">
    <property type="term" value="F:ATP binding"/>
    <property type="evidence" value="ECO:0007669"/>
    <property type="project" value="UniProtKB-KW"/>
</dbReference>
<evidence type="ECO:0000256" key="8">
    <source>
        <dbReference type="ARBA" id="ARBA00022989"/>
    </source>
</evidence>
<evidence type="ECO:0000256" key="10">
    <source>
        <dbReference type="SAM" id="MobiDB-lite"/>
    </source>
</evidence>
<feature type="transmembrane region" description="Helical" evidence="11">
    <location>
        <begin position="384"/>
        <end position="408"/>
    </location>
</feature>
<dbReference type="NCBIfam" id="TIGR01494">
    <property type="entry name" value="ATPase_P-type"/>
    <property type="match status" value="2"/>
</dbReference>
<dbReference type="GO" id="GO:0046872">
    <property type="term" value="F:metal ion binding"/>
    <property type="evidence" value="ECO:0007669"/>
    <property type="project" value="UniProtKB-KW"/>
</dbReference>
<dbReference type="GO" id="GO:0016020">
    <property type="term" value="C:membrane"/>
    <property type="evidence" value="ECO:0007669"/>
    <property type="project" value="UniProtKB-SubCell"/>
</dbReference>
<dbReference type="InterPro" id="IPR018303">
    <property type="entry name" value="ATPase_P-typ_P_site"/>
</dbReference>
<name>A0A8T9ZYQ9_9EURY</name>
<dbReference type="InterPro" id="IPR023298">
    <property type="entry name" value="ATPase_P-typ_TM_dom_sf"/>
</dbReference>
<evidence type="ECO:0000256" key="5">
    <source>
        <dbReference type="ARBA" id="ARBA00022741"/>
    </source>
</evidence>
<dbReference type="Gene3D" id="3.40.1110.10">
    <property type="entry name" value="Calcium-transporting ATPase, cytoplasmic domain N"/>
    <property type="match status" value="1"/>
</dbReference>
<dbReference type="InterPro" id="IPR001757">
    <property type="entry name" value="P_typ_ATPase"/>
</dbReference>
<gene>
    <name evidence="13" type="ORF">MW046_07345</name>
</gene>
<keyword evidence="14" id="KW-1185">Reference proteome</keyword>
<evidence type="ECO:0000256" key="4">
    <source>
        <dbReference type="ARBA" id="ARBA00022723"/>
    </source>
</evidence>
<feature type="transmembrane region" description="Helical" evidence="11">
    <location>
        <begin position="728"/>
        <end position="753"/>
    </location>
</feature>
<dbReference type="SUPFAM" id="SSF56784">
    <property type="entry name" value="HAD-like"/>
    <property type="match status" value="1"/>
</dbReference>
<evidence type="ECO:0000313" key="13">
    <source>
        <dbReference type="EMBL" id="UPM41804.1"/>
    </source>
</evidence>
<proteinExistence type="inferred from homology"/>
<keyword evidence="6" id="KW-0067">ATP-binding</keyword>
<feature type="transmembrane region" description="Helical" evidence="11">
    <location>
        <begin position="352"/>
        <end position="372"/>
    </location>
</feature>
<dbReference type="InterPro" id="IPR044492">
    <property type="entry name" value="P_typ_ATPase_HD_dom"/>
</dbReference>
<dbReference type="InterPro" id="IPR008250">
    <property type="entry name" value="ATPase_P-typ_transduc_dom_A_sf"/>
</dbReference>
<dbReference type="SUPFAM" id="SSF55008">
    <property type="entry name" value="HMA, heavy metal-associated domain"/>
    <property type="match status" value="1"/>
</dbReference>
<feature type="region of interest" description="Disordered" evidence="10">
    <location>
        <begin position="1"/>
        <end position="26"/>
    </location>
</feature>
<evidence type="ECO:0000256" key="3">
    <source>
        <dbReference type="ARBA" id="ARBA00022692"/>
    </source>
</evidence>
<dbReference type="NCBIfam" id="TIGR01525">
    <property type="entry name" value="ATPase-IB_hvy"/>
    <property type="match status" value="1"/>
</dbReference>
<dbReference type="PROSITE" id="PS01229">
    <property type="entry name" value="COF_2"/>
    <property type="match status" value="1"/>
</dbReference>
<protein>
    <submittedName>
        <fullName evidence="13">Cation-translocating P-type ATPase</fullName>
    </submittedName>
</protein>
<evidence type="ECO:0000256" key="1">
    <source>
        <dbReference type="ARBA" id="ARBA00004141"/>
    </source>
</evidence>
<dbReference type="SFLD" id="SFLDF00027">
    <property type="entry name" value="p-type_atpase"/>
    <property type="match status" value="1"/>
</dbReference>
<dbReference type="KEGG" id="haad:MW046_07345"/>
<feature type="transmembrane region" description="Helical" evidence="11">
    <location>
        <begin position="103"/>
        <end position="125"/>
    </location>
</feature>
<keyword evidence="8 11" id="KW-1133">Transmembrane helix</keyword>
<evidence type="ECO:0000259" key="12">
    <source>
        <dbReference type="PROSITE" id="PS50846"/>
    </source>
</evidence>
<dbReference type="PROSITE" id="PS00154">
    <property type="entry name" value="ATPASE_E1_E2"/>
    <property type="match status" value="1"/>
</dbReference>
<dbReference type="PRINTS" id="PR00941">
    <property type="entry name" value="CDATPASE"/>
</dbReference>
<dbReference type="FunFam" id="2.70.150.10:FF:000002">
    <property type="entry name" value="Copper-transporting ATPase 1, putative"/>
    <property type="match status" value="1"/>
</dbReference>
<dbReference type="PANTHER" id="PTHR48085">
    <property type="entry name" value="CADMIUM/ZINC-TRANSPORTING ATPASE HMA2-RELATED"/>
    <property type="match status" value="1"/>
</dbReference>
<dbReference type="Proteomes" id="UP000831768">
    <property type="component" value="Chromosome"/>
</dbReference>
<dbReference type="GO" id="GO:0019829">
    <property type="term" value="F:ATPase-coupled monoatomic cation transmembrane transporter activity"/>
    <property type="evidence" value="ECO:0007669"/>
    <property type="project" value="InterPro"/>
</dbReference>
<dbReference type="SUPFAM" id="SSF81665">
    <property type="entry name" value="Calcium ATPase, transmembrane domain M"/>
    <property type="match status" value="1"/>
</dbReference>
<dbReference type="PRINTS" id="PR00119">
    <property type="entry name" value="CATATPASE"/>
</dbReference>
<dbReference type="PANTHER" id="PTHR48085:SF5">
    <property type="entry name" value="CADMIUM_ZINC-TRANSPORTING ATPASE HMA4-RELATED"/>
    <property type="match status" value="1"/>
</dbReference>
<sequence length="776" mass="80712">MTDGAMDDSASSSEMENEADGVGQFHVPDMDCPSCAQTVGSALDDVPSVAEYELRPTTGQVSVTFDGSPSPESAVSAIERAGYTVNDTSQDLRSEPVWRSSRAIKTGISAVLAAIALIGFVVPAFDTTLVAVAGQSFSVSDVLFLGSVAVGGEVILSGGYRSLRTVSLDMDLLMSTAILGALLITVLTPRELYIEAASLAVLFNVAELLERHSVDRARNSLAELLELSPETAVVDRTDRAAGPDEPTEVPVEAVDVGETVIVEPGEKIPLDGVVVAGESAVDQSPVTGESVPVDKTDGDTVYAGTVNTNGYLEFETTATSEDSTITRVIDLVESAQERQTDHEQFIERFAGYYTPVVVIAALLVSAVPPLVFGHATVPWLVRGIELLVIACPCAFVISTPVTVVSGLTSAANNGVLVKGGDHLEAMGDVDVVAFDKTGTLTEGELEVTDVVPFNGHTESDVLRCARGVERRSEHPIATAITAHAATEPAGTDHGEGIAAFETLTGRGVRADIGGHTHYAGAPTLFEDLGFDLERIRAIDADALPEQLQDERAGGVAIEDIVAHLQSDGKTVVLVGTAEQSTVDGQTSDGELEGLLAVADTVRPGAAETVQTLSERGLRTIMLTGDNEGTARAVAETIGVDDYRAGLLPEEKVDAVEALGATDSVAMIGDGINDAPALATADVGIAMGAAGSDTAIETADIALLGDDIERLPYLAALADRGSSVIKQNVYASLAVKAVLAVLIPVLFIPVYLVILLGDVGMTLLVTGNAMRLSRLTA</sequence>
<dbReference type="InterPro" id="IPR027256">
    <property type="entry name" value="P-typ_ATPase_IB"/>
</dbReference>
<dbReference type="CDD" id="cd00371">
    <property type="entry name" value="HMA"/>
    <property type="match status" value="1"/>
</dbReference>
<evidence type="ECO:0000256" key="7">
    <source>
        <dbReference type="ARBA" id="ARBA00022967"/>
    </source>
</evidence>
<dbReference type="InterPro" id="IPR036412">
    <property type="entry name" value="HAD-like_sf"/>
</dbReference>
<dbReference type="GeneID" id="71927850"/>
<feature type="transmembrane region" description="Helical" evidence="11">
    <location>
        <begin position="168"/>
        <end position="186"/>
    </location>
</feature>
<dbReference type="SFLD" id="SFLDG00002">
    <property type="entry name" value="C1.7:_P-type_atpase_like"/>
    <property type="match status" value="1"/>
</dbReference>
<dbReference type="InterPro" id="IPR006121">
    <property type="entry name" value="HMA_dom"/>
</dbReference>
<keyword evidence="3 11" id="KW-0812">Transmembrane</keyword>
<dbReference type="AlphaFoldDB" id="A0A8T9ZYQ9"/>
<dbReference type="Pfam" id="PF00403">
    <property type="entry name" value="HMA"/>
    <property type="match status" value="1"/>
</dbReference>
<dbReference type="GO" id="GO:0016887">
    <property type="term" value="F:ATP hydrolysis activity"/>
    <property type="evidence" value="ECO:0007669"/>
    <property type="project" value="InterPro"/>
</dbReference>
<feature type="domain" description="HMA" evidence="12">
    <location>
        <begin position="21"/>
        <end position="86"/>
    </location>
</feature>
<reference evidence="13" key="1">
    <citation type="submission" date="2022-04" db="EMBL/GenBank/DDBJ databases">
        <title>Halocatena sp. nov., isolated from a salt lake.</title>
        <authorList>
            <person name="Cui H.-L."/>
        </authorList>
    </citation>
    <scope>NUCLEOTIDE SEQUENCE</scope>
    <source>
        <strain evidence="13">AD-1</strain>
    </source>
</reference>
<dbReference type="SUPFAM" id="SSF81653">
    <property type="entry name" value="Calcium ATPase, transduction domain A"/>
    <property type="match status" value="1"/>
</dbReference>
<dbReference type="InterPro" id="IPR051014">
    <property type="entry name" value="Cation_Transport_ATPase_IB"/>
</dbReference>
<dbReference type="PROSITE" id="PS50846">
    <property type="entry name" value="HMA_2"/>
    <property type="match status" value="1"/>
</dbReference>
<dbReference type="InterPro" id="IPR059000">
    <property type="entry name" value="ATPase_P-type_domA"/>
</dbReference>
<dbReference type="Pfam" id="PF00122">
    <property type="entry name" value="E1-E2_ATPase"/>
    <property type="match status" value="1"/>
</dbReference>
<keyword evidence="7" id="KW-1278">Translocase</keyword>
<dbReference type="InterPro" id="IPR036163">
    <property type="entry name" value="HMA_dom_sf"/>
</dbReference>
<dbReference type="EMBL" id="CP096019">
    <property type="protein sequence ID" value="UPM41804.1"/>
    <property type="molecule type" value="Genomic_DNA"/>
</dbReference>
<dbReference type="SFLD" id="SFLDS00003">
    <property type="entry name" value="Haloacid_Dehalogenase"/>
    <property type="match status" value="1"/>
</dbReference>
<evidence type="ECO:0000313" key="14">
    <source>
        <dbReference type="Proteomes" id="UP000831768"/>
    </source>
</evidence>